<dbReference type="AlphaFoldDB" id="A0A0F9CTX3"/>
<comment type="caution">
    <text evidence="2">The sequence shown here is derived from an EMBL/GenBank/DDBJ whole genome shotgun (WGS) entry which is preliminary data.</text>
</comment>
<organism evidence="2">
    <name type="scientific">marine sediment metagenome</name>
    <dbReference type="NCBI Taxonomy" id="412755"/>
    <lineage>
        <taxon>unclassified sequences</taxon>
        <taxon>metagenomes</taxon>
        <taxon>ecological metagenomes</taxon>
    </lineage>
</organism>
<name>A0A0F9CTX3_9ZZZZ</name>
<accession>A0A0F9CTX3</accession>
<feature type="non-terminal residue" evidence="2">
    <location>
        <position position="1"/>
    </location>
</feature>
<dbReference type="EMBL" id="LAZR01031751">
    <property type="protein sequence ID" value="KKL52833.1"/>
    <property type="molecule type" value="Genomic_DNA"/>
</dbReference>
<sequence>PLASGVSSSSHSIETTPNISKESMLTIPEANVPRTWRAKCPISLSEHDVPMDQAEFQCPFEPTIVKRPGGKTMKIINVLN</sequence>
<reference evidence="2" key="1">
    <citation type="journal article" date="2015" name="Nature">
        <title>Complex archaea that bridge the gap between prokaryotes and eukaryotes.</title>
        <authorList>
            <person name="Spang A."/>
            <person name="Saw J.H."/>
            <person name="Jorgensen S.L."/>
            <person name="Zaremba-Niedzwiedzka K."/>
            <person name="Martijn J."/>
            <person name="Lind A.E."/>
            <person name="van Eijk R."/>
            <person name="Schleper C."/>
            <person name="Guy L."/>
            <person name="Ettema T.J."/>
        </authorList>
    </citation>
    <scope>NUCLEOTIDE SEQUENCE</scope>
</reference>
<evidence type="ECO:0000256" key="1">
    <source>
        <dbReference type="SAM" id="MobiDB-lite"/>
    </source>
</evidence>
<evidence type="ECO:0000313" key="2">
    <source>
        <dbReference type="EMBL" id="KKL52833.1"/>
    </source>
</evidence>
<feature type="compositionally biased region" description="Polar residues" evidence="1">
    <location>
        <begin position="1"/>
        <end position="23"/>
    </location>
</feature>
<feature type="region of interest" description="Disordered" evidence="1">
    <location>
        <begin position="1"/>
        <end position="26"/>
    </location>
</feature>
<gene>
    <name evidence="2" type="ORF">LCGC14_2281480</name>
</gene>
<proteinExistence type="predicted"/>
<protein>
    <submittedName>
        <fullName evidence="2">Uncharacterized protein</fullName>
    </submittedName>
</protein>